<dbReference type="Pfam" id="PF03770">
    <property type="entry name" value="IPK"/>
    <property type="match status" value="1"/>
</dbReference>
<evidence type="ECO:0000313" key="9">
    <source>
        <dbReference type="Ensembl" id="ENSSFOP00015011728.2"/>
    </source>
</evidence>
<feature type="region of interest" description="Disordered" evidence="8">
    <location>
        <begin position="269"/>
        <end position="288"/>
    </location>
</feature>
<dbReference type="GO" id="GO:0005524">
    <property type="term" value="F:ATP binding"/>
    <property type="evidence" value="ECO:0007669"/>
    <property type="project" value="UniProtKB-KW"/>
</dbReference>
<proteinExistence type="inferred from homology"/>
<keyword evidence="10" id="KW-1185">Reference proteome</keyword>
<dbReference type="PANTHER" id="PTHR12400">
    <property type="entry name" value="INOSITOL POLYPHOSPHATE KINASE"/>
    <property type="match status" value="1"/>
</dbReference>
<gene>
    <name evidence="9" type="primary">LOC108925237</name>
</gene>
<dbReference type="Ensembl" id="ENSSFOT00015011879.2">
    <property type="protein sequence ID" value="ENSSFOP00015011728.2"/>
    <property type="gene ID" value="ENSSFOG00015007567.2"/>
</dbReference>
<evidence type="ECO:0000256" key="2">
    <source>
        <dbReference type="ARBA" id="ARBA00022679"/>
    </source>
</evidence>
<reference evidence="9" key="3">
    <citation type="submission" date="2025-09" db="UniProtKB">
        <authorList>
            <consortium name="Ensembl"/>
        </authorList>
    </citation>
    <scope>IDENTIFICATION</scope>
</reference>
<evidence type="ECO:0000256" key="6">
    <source>
        <dbReference type="ARBA" id="ARBA00051963"/>
    </source>
</evidence>
<dbReference type="GO" id="GO:0008440">
    <property type="term" value="F:inositol-1,4,5-trisphosphate 3-kinase activity"/>
    <property type="evidence" value="ECO:0007669"/>
    <property type="project" value="UniProtKB-EC"/>
</dbReference>
<dbReference type="EC" id="2.7.-.-" evidence="7"/>
<dbReference type="Gene3D" id="3.30.470.160">
    <property type="entry name" value="Inositol polyphosphate kinase"/>
    <property type="match status" value="1"/>
</dbReference>
<dbReference type="AlphaFoldDB" id="A0A8C9R923"/>
<dbReference type="GeneTree" id="ENSGT00940000156764"/>
<protein>
    <recommendedName>
        <fullName evidence="7">Kinase</fullName>
        <ecNumber evidence="7">2.7.-.-</ecNumber>
    </recommendedName>
</protein>
<dbReference type="InterPro" id="IPR038286">
    <property type="entry name" value="IPK_sf"/>
</dbReference>
<keyword evidence="5" id="KW-0067">ATP-binding</keyword>
<keyword evidence="2 7" id="KW-0808">Transferase</keyword>
<accession>A0A8C9R923</accession>
<keyword evidence="4 7" id="KW-0418">Kinase</keyword>
<keyword evidence="3" id="KW-0547">Nucleotide-binding</keyword>
<dbReference type="FunFam" id="3.30.470.160:FF:000001">
    <property type="entry name" value="Kinase"/>
    <property type="match status" value="1"/>
</dbReference>
<feature type="region of interest" description="Disordered" evidence="8">
    <location>
        <begin position="73"/>
        <end position="154"/>
    </location>
</feature>
<evidence type="ECO:0000256" key="5">
    <source>
        <dbReference type="ARBA" id="ARBA00022840"/>
    </source>
</evidence>
<evidence type="ECO:0000313" key="10">
    <source>
        <dbReference type="Proteomes" id="UP000694397"/>
    </source>
</evidence>
<feature type="region of interest" description="Disordered" evidence="8">
    <location>
        <begin position="175"/>
        <end position="231"/>
    </location>
</feature>
<name>A0A8C9R923_SCLFO</name>
<feature type="compositionally biased region" description="Basic and acidic residues" evidence="8">
    <location>
        <begin position="95"/>
        <end position="154"/>
    </location>
</feature>
<feature type="compositionally biased region" description="Basic and acidic residues" evidence="8">
    <location>
        <begin position="184"/>
        <end position="208"/>
    </location>
</feature>
<dbReference type="SUPFAM" id="SSF56104">
    <property type="entry name" value="SAICAR synthase-like"/>
    <property type="match status" value="1"/>
</dbReference>
<evidence type="ECO:0000256" key="7">
    <source>
        <dbReference type="RuleBase" id="RU363090"/>
    </source>
</evidence>
<comment type="similarity">
    <text evidence="1 7">Belongs to the inositol phosphokinase (IPK) family.</text>
</comment>
<evidence type="ECO:0000256" key="4">
    <source>
        <dbReference type="ARBA" id="ARBA00022777"/>
    </source>
</evidence>
<sequence length="694" mass="77658">MEGPSSSTVLEEEWGDGHKEREAEQTGGCESSEETNRDVLTPDPYERATRSSPAPDVKVEPCKVRPKLCTMRTTFISRGKRGPNSGPGTNNMLDRSSEEKALSAAVDPKDNKAMDHNEERAEGEQTGKEGGGECLKERDNGEDMETERRGGEREVACHVNAEDVERWKGRRRVRLGGSGEGEANEMKRFETDRERRKQWIRRDRRLESDIPEGNGQAEEAGSEVQPDHRLERRGSIRRTILSHMFMHSSASSSSSSFNCSSAESDAEVFSEGEEARTKAQDAGPKKKTRSWRTFLTMMQWSARRQSSWVQLAGHPGNFHPSEGGEVLKRYNAVENTCLEVLMSDALRQFVPQYYGLASRGEDSYMRLEDLLSGQICPVIMDCKMGVRTFLEEELMKARHNPSLRSDMYQKMVKVDPSAPSEKEHAQKAVTKQRYMQWRDNVSSTSTLGFRIEGITTENGKVLRDFKMTQTSAQVAEALLSFTNKQPSILEAYLSRLSALHEALKESEFFRTHEIIGSSLLFIHDRTSRANIWMIDFGKTLPVPSGLHLGHDIPWTEGNREDGYLIGLTTLTSMVTKALEQSQGTGLSSCAVEPERKPQTQTWSMSREVIPKSPRLPLLEESDSKDTGLEEVLSGDLLGSSATRPECKLECSTFLTSLEYIATQSLQSNSVPESHAENSLPPNGNILRTASMDVD</sequence>
<dbReference type="PANTHER" id="PTHR12400:SF77">
    <property type="entry name" value="KINASE"/>
    <property type="match status" value="1"/>
</dbReference>
<dbReference type="GO" id="GO:0032958">
    <property type="term" value="P:inositol phosphate biosynthetic process"/>
    <property type="evidence" value="ECO:0007669"/>
    <property type="project" value="InterPro"/>
</dbReference>
<reference evidence="9 10" key="1">
    <citation type="submission" date="2019-04" db="EMBL/GenBank/DDBJ databases">
        <authorList>
            <consortium name="Wellcome Sanger Institute Data Sharing"/>
        </authorList>
    </citation>
    <scope>NUCLEOTIDE SEQUENCE [LARGE SCALE GENOMIC DNA]</scope>
</reference>
<dbReference type="Proteomes" id="UP000694397">
    <property type="component" value="Chromosome 13"/>
</dbReference>
<dbReference type="RefSeq" id="XP_018592580.2">
    <property type="nucleotide sequence ID" value="XM_018737064.2"/>
</dbReference>
<evidence type="ECO:0000256" key="3">
    <source>
        <dbReference type="ARBA" id="ARBA00022741"/>
    </source>
</evidence>
<dbReference type="KEGG" id="sfm:108925237"/>
<dbReference type="GO" id="GO:0046854">
    <property type="term" value="P:phosphatidylinositol phosphate biosynthetic process"/>
    <property type="evidence" value="ECO:0007669"/>
    <property type="project" value="TreeGrafter"/>
</dbReference>
<dbReference type="GO" id="GO:0000828">
    <property type="term" value="F:inositol hexakisphosphate kinase activity"/>
    <property type="evidence" value="ECO:0007669"/>
    <property type="project" value="TreeGrafter"/>
</dbReference>
<dbReference type="OrthoDB" id="338650at2759"/>
<evidence type="ECO:0000256" key="1">
    <source>
        <dbReference type="ARBA" id="ARBA00007374"/>
    </source>
</evidence>
<dbReference type="GO" id="GO:0005737">
    <property type="term" value="C:cytoplasm"/>
    <property type="evidence" value="ECO:0007669"/>
    <property type="project" value="TreeGrafter"/>
</dbReference>
<feature type="region of interest" description="Disordered" evidence="8">
    <location>
        <begin position="1"/>
        <end position="61"/>
    </location>
</feature>
<dbReference type="GO" id="GO:0005634">
    <property type="term" value="C:nucleus"/>
    <property type="evidence" value="ECO:0007669"/>
    <property type="project" value="TreeGrafter"/>
</dbReference>
<dbReference type="InterPro" id="IPR005522">
    <property type="entry name" value="IPK"/>
</dbReference>
<feature type="compositionally biased region" description="Basic and acidic residues" evidence="8">
    <location>
        <begin position="15"/>
        <end position="24"/>
    </location>
</feature>
<comment type="catalytic activity">
    <reaction evidence="6">
        <text>1D-myo-inositol 1,4,5-trisphosphate + ATP = 1D-myo-inositol 1,3,4,5-tetrakisphosphate + ADP + H(+)</text>
        <dbReference type="Rhea" id="RHEA:11020"/>
        <dbReference type="ChEBI" id="CHEBI:15378"/>
        <dbReference type="ChEBI" id="CHEBI:30616"/>
        <dbReference type="ChEBI" id="CHEBI:57895"/>
        <dbReference type="ChEBI" id="CHEBI:203600"/>
        <dbReference type="ChEBI" id="CHEBI:456216"/>
        <dbReference type="EC" id="2.7.1.127"/>
    </reaction>
    <physiologicalReaction direction="left-to-right" evidence="6">
        <dbReference type="Rhea" id="RHEA:11021"/>
    </physiologicalReaction>
</comment>
<reference evidence="9" key="2">
    <citation type="submission" date="2025-08" db="UniProtKB">
        <authorList>
            <consortium name="Ensembl"/>
        </authorList>
    </citation>
    <scope>IDENTIFICATION</scope>
</reference>
<organism evidence="9 10">
    <name type="scientific">Scleropages formosus</name>
    <name type="common">Asian bonytongue</name>
    <name type="synonym">Osteoglossum formosum</name>
    <dbReference type="NCBI Taxonomy" id="113540"/>
    <lineage>
        <taxon>Eukaryota</taxon>
        <taxon>Metazoa</taxon>
        <taxon>Chordata</taxon>
        <taxon>Craniata</taxon>
        <taxon>Vertebrata</taxon>
        <taxon>Euteleostomi</taxon>
        <taxon>Actinopterygii</taxon>
        <taxon>Neopterygii</taxon>
        <taxon>Teleostei</taxon>
        <taxon>Osteoglossocephala</taxon>
        <taxon>Osteoglossomorpha</taxon>
        <taxon>Osteoglossiformes</taxon>
        <taxon>Osteoglossidae</taxon>
        <taxon>Scleropages</taxon>
    </lineage>
</organism>
<feature type="region of interest" description="Disordered" evidence="8">
    <location>
        <begin position="585"/>
        <end position="605"/>
    </location>
</feature>
<feature type="region of interest" description="Disordered" evidence="8">
    <location>
        <begin position="666"/>
        <end position="694"/>
    </location>
</feature>
<dbReference type="GeneID" id="108925237"/>
<evidence type="ECO:0000256" key="8">
    <source>
        <dbReference type="SAM" id="MobiDB-lite"/>
    </source>
</evidence>